<protein>
    <recommendedName>
        <fullName evidence="2">Sortilin N-terminal domain-containing protein</fullName>
    </recommendedName>
</protein>
<accession>A0A382GHW0</accession>
<dbReference type="PANTHER" id="PTHR43739">
    <property type="entry name" value="XYLOGLUCANASE (EUROFUNG)"/>
    <property type="match status" value="1"/>
</dbReference>
<feature type="domain" description="Sortilin N-terminal" evidence="2">
    <location>
        <begin position="142"/>
        <end position="250"/>
    </location>
</feature>
<dbReference type="InterPro" id="IPR015943">
    <property type="entry name" value="WD40/YVTN_repeat-like_dom_sf"/>
</dbReference>
<proteinExistence type="predicted"/>
<dbReference type="InterPro" id="IPR052025">
    <property type="entry name" value="Xyloglucanase_GH74"/>
</dbReference>
<keyword evidence="1" id="KW-0677">Repeat</keyword>
<dbReference type="EMBL" id="UINC01055184">
    <property type="protein sequence ID" value="SVB73771.1"/>
    <property type="molecule type" value="Genomic_DNA"/>
</dbReference>
<gene>
    <name evidence="3" type="ORF">METZ01_LOCUS226625</name>
</gene>
<evidence type="ECO:0000256" key="1">
    <source>
        <dbReference type="ARBA" id="ARBA00022737"/>
    </source>
</evidence>
<organism evidence="3">
    <name type="scientific">marine metagenome</name>
    <dbReference type="NCBI Taxonomy" id="408172"/>
    <lineage>
        <taxon>unclassified sequences</taxon>
        <taxon>metagenomes</taxon>
        <taxon>ecological metagenomes</taxon>
    </lineage>
</organism>
<dbReference type="PANTHER" id="PTHR43739:SF5">
    <property type="entry name" value="EXO-ALPHA-SIALIDASE"/>
    <property type="match status" value="1"/>
</dbReference>
<dbReference type="SUPFAM" id="SSF110296">
    <property type="entry name" value="Oligoxyloglucan reducing end-specific cellobiohydrolase"/>
    <property type="match status" value="1"/>
</dbReference>
<dbReference type="CDD" id="cd15482">
    <property type="entry name" value="Sialidase_non-viral"/>
    <property type="match status" value="1"/>
</dbReference>
<name>A0A382GHW0_9ZZZZ</name>
<evidence type="ECO:0000259" key="2">
    <source>
        <dbReference type="Pfam" id="PF15902"/>
    </source>
</evidence>
<reference evidence="3" key="1">
    <citation type="submission" date="2018-05" db="EMBL/GenBank/DDBJ databases">
        <authorList>
            <person name="Lanie J.A."/>
            <person name="Ng W.-L."/>
            <person name="Kazmierczak K.M."/>
            <person name="Andrzejewski T.M."/>
            <person name="Davidsen T.M."/>
            <person name="Wayne K.J."/>
            <person name="Tettelin H."/>
            <person name="Glass J.I."/>
            <person name="Rusch D."/>
            <person name="Podicherti R."/>
            <person name="Tsui H.-C.T."/>
            <person name="Winkler M.E."/>
        </authorList>
    </citation>
    <scope>NUCLEOTIDE SEQUENCE</scope>
</reference>
<dbReference type="Gene3D" id="2.130.10.10">
    <property type="entry name" value="YVTN repeat-like/Quinoprotein amine dehydrogenase"/>
    <property type="match status" value="1"/>
</dbReference>
<evidence type="ECO:0000313" key="3">
    <source>
        <dbReference type="EMBL" id="SVB73771.1"/>
    </source>
</evidence>
<sequence length="313" mass="33739">MLITTEAQTFLADDTATGEPVPLKEATSPGAVDETHSLTVIWLPGGDIILLRPDVDTLRLSAELDADVRCIRLLSVEPFVLLVGTEPAHLYRVTGDGSAEKLEGFDQVEGRQAWDTPWGGPAAVRSLATAEGWLYADIHVGSIVRSGDRGATWEPVDAAIHRDVHQVVTCPKAPERVYANTADAVFVSDDRGSTWRHCADGVGARYGRAIAVHDDDPDLLLASLSRGPHEGEGRLYRSVDGGVSWRHLTAGFPPFIAGNIDTACVAFGSGEAADRAWVSEGERFYRSEDLGETWRQVWEAPAEITGMAAARAL</sequence>
<dbReference type="InterPro" id="IPR031778">
    <property type="entry name" value="Sortilin_N"/>
</dbReference>
<dbReference type="GO" id="GO:0010411">
    <property type="term" value="P:xyloglucan metabolic process"/>
    <property type="evidence" value="ECO:0007669"/>
    <property type="project" value="TreeGrafter"/>
</dbReference>
<dbReference type="Pfam" id="PF15902">
    <property type="entry name" value="Sortilin-Vps10"/>
    <property type="match status" value="1"/>
</dbReference>
<dbReference type="AlphaFoldDB" id="A0A382GHW0"/>